<dbReference type="Proteomes" id="UP000004318">
    <property type="component" value="Unassembled WGS sequence"/>
</dbReference>
<dbReference type="InterPro" id="IPR037026">
    <property type="entry name" value="Vgr_OB-fold_dom_sf"/>
</dbReference>
<comment type="subcellular location">
    <subcellularLocation>
        <location evidence="1">Secreted</location>
    </subcellularLocation>
</comment>
<gene>
    <name evidence="6" type="ORF">OB2597_13473</name>
</gene>
<reference evidence="6 7" key="1">
    <citation type="journal article" date="2010" name="J. Bacteriol.">
        <title>Genome sequences of Oceanicola granulosus HTCC2516(T) and Oceanicola batsensis HTCC2597(TDelta).</title>
        <authorList>
            <person name="Thrash J.C."/>
            <person name="Cho J.C."/>
            <person name="Vergin K.L."/>
            <person name="Giovannoni S.J."/>
        </authorList>
    </citation>
    <scope>NUCLEOTIDE SEQUENCE [LARGE SCALE GENOMIC DNA]</scope>
    <source>
        <strain evidence="7">ATCC BAA-863 / DSM 15984 / KCTC 12145 / HTCC2597</strain>
    </source>
</reference>
<evidence type="ECO:0000259" key="5">
    <source>
        <dbReference type="Pfam" id="PF22178"/>
    </source>
</evidence>
<feature type="domain" description="Gp5/Type VI secretion system Vgr protein OB-fold" evidence="4">
    <location>
        <begin position="412"/>
        <end position="480"/>
    </location>
</feature>
<protein>
    <submittedName>
        <fullName evidence="6">Rhs-family protein</fullName>
    </submittedName>
</protein>
<dbReference type="InterPro" id="IPR006531">
    <property type="entry name" value="Gp5/Vgr_OB"/>
</dbReference>
<dbReference type="Gene3D" id="2.40.50.230">
    <property type="entry name" value="Gp5 N-terminal domain"/>
    <property type="match status" value="1"/>
</dbReference>
<dbReference type="HOGENOM" id="CLU_004121_7_3_5"/>
<evidence type="ECO:0000313" key="6">
    <source>
        <dbReference type="EMBL" id="EAQ03157.1"/>
    </source>
</evidence>
<sequence length="724" mass="81931">MPAEGPNLKNRMLRMETALPKEKVFIKNARVSEGLSQLTETRIEFLSNDRNIDLQDFIGTPITIELDEEPQDARHKFSGTCISVEYLGLYQGMLHLVAEVRPWLWYLTRTMNNRIFQEMNAVEIIKSVLGDHGFSGNITEKTQGSYDVRTYCVQYRESDFDFISRLMEEEGIYYYFDQSGKQEKMVIADGISAHSPVPSHAEIDFHYREEKYRRRDDHIFDWSDAAAVTPGKVTLEDYDFQSPRAELKSTKAIAKGKHSHKNYELYDYPGRYTKPALGEKRARVRIESEAVRHLVSRGVGNVRGLRTGTTFKLKGHPRMGKAGKEFLAISTVHLMQIENDYEDAETLDRPFSAEGADNAEHFGPENRDTYRCMFSVIPKSEPFRAPQTTPWPEIAGLQTAMVTGPSGEEIHTDEYGRIKVQFHWDRMGKKDDKTTCWVRCVMPWTGKNWGMIHIPRIGQEVVIQFEEGDPDRPFCTGMLYNGETKPPYALPANMTQTGIVTRSTKSGSASTFNELIFEDKKDAEFVRLQSERDYKETIKNNAEITIGLEHKDKGDLTQTIHRHKTETLNTGDHTFTVKAGNQTVFVKKDHDETIEGKSTNTITGNYTETVKQGNFAQTVKMGNYTQSIDTGNLTRTVKIGNYNETVKTGNYGLKTSLGSISEEALQKIEMKVGANSIKIDQTGVTIKGMMIKIEGTAMLQTKAPMIKEDASAVLILKGGVTMIN</sequence>
<evidence type="ECO:0000256" key="1">
    <source>
        <dbReference type="ARBA" id="ARBA00004613"/>
    </source>
</evidence>
<dbReference type="AlphaFoldDB" id="A3TYC3"/>
<dbReference type="Pfam" id="PF22178">
    <property type="entry name" value="Gp5_trimer_C"/>
    <property type="match status" value="1"/>
</dbReference>
<dbReference type="InterPro" id="IPR050708">
    <property type="entry name" value="T6SS_VgrG/RHS"/>
</dbReference>
<dbReference type="RefSeq" id="WP_009806911.1">
    <property type="nucleotide sequence ID" value="NZ_CH724131.1"/>
</dbReference>
<feature type="domain" description="Gp5/Type VI secretion system Vgr C-terminal trimerisation" evidence="5">
    <location>
        <begin position="497"/>
        <end position="612"/>
    </location>
</feature>
<dbReference type="InterPro" id="IPR054030">
    <property type="entry name" value="Gp5_Vgr_C"/>
</dbReference>
<dbReference type="PANTHER" id="PTHR32305:SF15">
    <property type="entry name" value="PROTEIN RHSA-RELATED"/>
    <property type="match status" value="1"/>
</dbReference>
<dbReference type="SUPFAM" id="SSF69255">
    <property type="entry name" value="gp5 N-terminal domain-like"/>
    <property type="match status" value="1"/>
</dbReference>
<dbReference type="SUPFAM" id="SSF69279">
    <property type="entry name" value="Phage tail proteins"/>
    <property type="match status" value="2"/>
</dbReference>
<evidence type="ECO:0000256" key="2">
    <source>
        <dbReference type="ARBA" id="ARBA00005558"/>
    </source>
</evidence>
<dbReference type="NCBIfam" id="TIGR03361">
    <property type="entry name" value="VI_Rhs_Vgr"/>
    <property type="match status" value="1"/>
</dbReference>
<dbReference type="OrthoDB" id="9762420at2"/>
<keyword evidence="3" id="KW-0964">Secreted</keyword>
<dbReference type="GO" id="GO:0005576">
    <property type="term" value="C:extracellular region"/>
    <property type="evidence" value="ECO:0007669"/>
    <property type="project" value="UniProtKB-SubCell"/>
</dbReference>
<dbReference type="InterPro" id="IPR006533">
    <property type="entry name" value="T6SS_Vgr_RhsGE"/>
</dbReference>
<evidence type="ECO:0000259" key="4">
    <source>
        <dbReference type="Pfam" id="PF04717"/>
    </source>
</evidence>
<comment type="similarity">
    <text evidence="2">Belongs to the VgrG protein family.</text>
</comment>
<keyword evidence="7" id="KW-1185">Reference proteome</keyword>
<dbReference type="Gene3D" id="4.10.220.110">
    <property type="match status" value="1"/>
</dbReference>
<dbReference type="PANTHER" id="PTHR32305">
    <property type="match status" value="1"/>
</dbReference>
<dbReference type="Pfam" id="PF04717">
    <property type="entry name" value="Phage_base_V"/>
    <property type="match status" value="1"/>
</dbReference>
<dbReference type="Pfam" id="PF05954">
    <property type="entry name" value="Phage_GPD"/>
    <property type="match status" value="1"/>
</dbReference>
<accession>A3TYC3</accession>
<dbReference type="STRING" id="252305.OB2597_13473"/>
<dbReference type="NCBIfam" id="TIGR01646">
    <property type="entry name" value="vgr_GE"/>
    <property type="match status" value="1"/>
</dbReference>
<dbReference type="eggNOG" id="COG3501">
    <property type="taxonomic scope" value="Bacteria"/>
</dbReference>
<dbReference type="Gene3D" id="2.30.110.50">
    <property type="match status" value="1"/>
</dbReference>
<organism evidence="6 7">
    <name type="scientific">Pseudooceanicola batsensis (strain ATCC BAA-863 / DSM 15984 / KCTC 12145 / HTCC2597)</name>
    <name type="common">Oceanicola batsensis</name>
    <dbReference type="NCBI Taxonomy" id="252305"/>
    <lineage>
        <taxon>Bacteria</taxon>
        <taxon>Pseudomonadati</taxon>
        <taxon>Pseudomonadota</taxon>
        <taxon>Alphaproteobacteria</taxon>
        <taxon>Rhodobacterales</taxon>
        <taxon>Paracoccaceae</taxon>
        <taxon>Pseudooceanicola</taxon>
    </lineage>
</organism>
<evidence type="ECO:0000313" key="7">
    <source>
        <dbReference type="Proteomes" id="UP000004318"/>
    </source>
</evidence>
<proteinExistence type="inferred from homology"/>
<dbReference type="SUPFAM" id="SSF69349">
    <property type="entry name" value="Phage fibre proteins"/>
    <property type="match status" value="1"/>
</dbReference>
<evidence type="ECO:0000256" key="3">
    <source>
        <dbReference type="ARBA" id="ARBA00022525"/>
    </source>
</evidence>
<comment type="caution">
    <text evidence="6">The sequence shown here is derived from an EMBL/GenBank/DDBJ whole genome shotgun (WGS) entry which is preliminary data.</text>
</comment>
<dbReference type="EMBL" id="AAMO01000005">
    <property type="protein sequence ID" value="EAQ03157.1"/>
    <property type="molecule type" value="Genomic_DNA"/>
</dbReference>
<name>A3TYC3_PSEBH</name>
<dbReference type="Gene3D" id="3.55.50.10">
    <property type="entry name" value="Baseplate protein-like domains"/>
    <property type="match status" value="1"/>
</dbReference>
<dbReference type="InterPro" id="IPR017847">
    <property type="entry name" value="T6SS_RhsGE_Vgr_subset"/>
</dbReference>